<comment type="caution">
    <text evidence="1">The sequence shown here is derived from an EMBL/GenBank/DDBJ whole genome shotgun (WGS) entry which is preliminary data.</text>
</comment>
<evidence type="ECO:0000313" key="1">
    <source>
        <dbReference type="EMBL" id="KAJ1110133.1"/>
    </source>
</evidence>
<sequence length="160" mass="17636">MTLKVLLPRDKDPRTRALRAYAKDLSVHVTKAKEPVAEDLRSKGSGADNFTAINQLCTFTEKPLKAPAVESEQTFRLKIQDHPPTDLLMPVSCQSGQGERKSTVEKYESNALDKALLIKSIYLSNHSTSCMATDFIQCSVYVAVKLSPSASELRGTGMDF</sequence>
<evidence type="ECO:0000313" key="2">
    <source>
        <dbReference type="Proteomes" id="UP001066276"/>
    </source>
</evidence>
<dbReference type="EMBL" id="JANPWB010000013">
    <property type="protein sequence ID" value="KAJ1110133.1"/>
    <property type="molecule type" value="Genomic_DNA"/>
</dbReference>
<reference evidence="1" key="1">
    <citation type="journal article" date="2022" name="bioRxiv">
        <title>Sequencing and chromosome-scale assembly of the giantPleurodeles waltlgenome.</title>
        <authorList>
            <person name="Brown T."/>
            <person name="Elewa A."/>
            <person name="Iarovenko S."/>
            <person name="Subramanian E."/>
            <person name="Araus A.J."/>
            <person name="Petzold A."/>
            <person name="Susuki M."/>
            <person name="Suzuki K.-i.T."/>
            <person name="Hayashi T."/>
            <person name="Toyoda A."/>
            <person name="Oliveira C."/>
            <person name="Osipova E."/>
            <person name="Leigh N.D."/>
            <person name="Simon A."/>
            <person name="Yun M.H."/>
        </authorList>
    </citation>
    <scope>NUCLEOTIDE SEQUENCE</scope>
    <source>
        <strain evidence="1">20211129_DDA</strain>
        <tissue evidence="1">Liver</tissue>
    </source>
</reference>
<gene>
    <name evidence="1" type="ORF">NDU88_007488</name>
</gene>
<dbReference type="Proteomes" id="UP001066276">
    <property type="component" value="Chromosome 9"/>
</dbReference>
<protein>
    <submittedName>
        <fullName evidence="1">Uncharacterized protein</fullName>
    </submittedName>
</protein>
<dbReference type="AlphaFoldDB" id="A0AAV7N729"/>
<keyword evidence="2" id="KW-1185">Reference proteome</keyword>
<organism evidence="1 2">
    <name type="scientific">Pleurodeles waltl</name>
    <name type="common">Iberian ribbed newt</name>
    <dbReference type="NCBI Taxonomy" id="8319"/>
    <lineage>
        <taxon>Eukaryota</taxon>
        <taxon>Metazoa</taxon>
        <taxon>Chordata</taxon>
        <taxon>Craniata</taxon>
        <taxon>Vertebrata</taxon>
        <taxon>Euteleostomi</taxon>
        <taxon>Amphibia</taxon>
        <taxon>Batrachia</taxon>
        <taxon>Caudata</taxon>
        <taxon>Salamandroidea</taxon>
        <taxon>Salamandridae</taxon>
        <taxon>Pleurodelinae</taxon>
        <taxon>Pleurodeles</taxon>
    </lineage>
</organism>
<proteinExistence type="predicted"/>
<name>A0AAV7N729_PLEWA</name>
<accession>A0AAV7N729</accession>